<dbReference type="AlphaFoldDB" id="A0A0N9IB03"/>
<evidence type="ECO:0000313" key="3">
    <source>
        <dbReference type="EMBL" id="ALG11981.1"/>
    </source>
</evidence>
<dbReference type="InterPro" id="IPR032466">
    <property type="entry name" value="Metal_Hydrolase"/>
</dbReference>
<reference evidence="3 4" key="1">
    <citation type="submission" date="2015-07" db="EMBL/GenBank/DDBJ databases">
        <title>Genome sequencing of Kibdelosporangium phytohabitans.</title>
        <authorList>
            <person name="Qin S."/>
            <person name="Xing K."/>
        </authorList>
    </citation>
    <scope>NUCLEOTIDE SEQUENCE [LARGE SCALE GENOMIC DNA]</scope>
    <source>
        <strain evidence="3 4">KLBMP1111</strain>
    </source>
</reference>
<gene>
    <name evidence="3" type="ORF">AOZ06_38510</name>
</gene>
<dbReference type="STRING" id="860235.AOZ06_38510"/>
<evidence type="ECO:0000256" key="1">
    <source>
        <dbReference type="ARBA" id="ARBA00023239"/>
    </source>
</evidence>
<feature type="domain" description="Amidohydrolase-related" evidence="2">
    <location>
        <begin position="23"/>
        <end position="156"/>
    </location>
</feature>
<dbReference type="GO" id="GO:0016787">
    <property type="term" value="F:hydrolase activity"/>
    <property type="evidence" value="ECO:0007669"/>
    <property type="project" value="InterPro"/>
</dbReference>
<dbReference type="Proteomes" id="UP000063699">
    <property type="component" value="Chromosome"/>
</dbReference>
<dbReference type="RefSeq" id="WP_054293877.1">
    <property type="nucleotide sequence ID" value="NZ_CP012752.1"/>
</dbReference>
<keyword evidence="4" id="KW-1185">Reference proteome</keyword>
<dbReference type="KEGG" id="kphy:AOZ06_38510"/>
<dbReference type="InterPro" id="IPR032465">
    <property type="entry name" value="ACMSD"/>
</dbReference>
<dbReference type="EMBL" id="CP012752">
    <property type="protein sequence ID" value="ALG11981.1"/>
    <property type="molecule type" value="Genomic_DNA"/>
</dbReference>
<organism evidence="3 4">
    <name type="scientific">Kibdelosporangium phytohabitans</name>
    <dbReference type="NCBI Taxonomy" id="860235"/>
    <lineage>
        <taxon>Bacteria</taxon>
        <taxon>Bacillati</taxon>
        <taxon>Actinomycetota</taxon>
        <taxon>Actinomycetes</taxon>
        <taxon>Pseudonocardiales</taxon>
        <taxon>Pseudonocardiaceae</taxon>
        <taxon>Kibdelosporangium</taxon>
    </lineage>
</organism>
<dbReference type="PANTHER" id="PTHR21240:SF30">
    <property type="entry name" value="AMIDOHYDROLASE-RELATED DOMAIN-CONTAINING PROTEIN-RELATED"/>
    <property type="match status" value="1"/>
</dbReference>
<name>A0A0N9IB03_9PSEU</name>
<dbReference type="InterPro" id="IPR006680">
    <property type="entry name" value="Amidohydro-rel"/>
</dbReference>
<dbReference type="Pfam" id="PF04909">
    <property type="entry name" value="Amidohydro_2"/>
    <property type="match status" value="1"/>
</dbReference>
<proteinExistence type="predicted"/>
<dbReference type="PANTHER" id="PTHR21240">
    <property type="entry name" value="2-AMINO-3-CARBOXYLMUCONATE-6-SEMIALDEHYDE DECARBOXYLASE"/>
    <property type="match status" value="1"/>
</dbReference>
<evidence type="ECO:0000259" key="2">
    <source>
        <dbReference type="Pfam" id="PF04909"/>
    </source>
</evidence>
<evidence type="ECO:0000313" key="4">
    <source>
        <dbReference type="Proteomes" id="UP000063699"/>
    </source>
</evidence>
<sequence>MVREAAYRGFGPDVELALATFGWGRHVEAGGAALRLILRGTFDRHPDLRVVRGHWGEMLLFAVDRADSLSNVATGLDRRVADYFRINIHITTSGMVTPRLQRHALGFTGADRILLSGDYPFHRLDPGTVTAFLGTLPGSEDRHKIAYANAEALYHLPGSPGEPV</sequence>
<dbReference type="SUPFAM" id="SSF51556">
    <property type="entry name" value="Metallo-dependent hydrolases"/>
    <property type="match status" value="1"/>
</dbReference>
<dbReference type="GO" id="GO:0016831">
    <property type="term" value="F:carboxy-lyase activity"/>
    <property type="evidence" value="ECO:0007669"/>
    <property type="project" value="InterPro"/>
</dbReference>
<accession>A0A0N9IB03</accession>
<dbReference type="GO" id="GO:0005829">
    <property type="term" value="C:cytosol"/>
    <property type="evidence" value="ECO:0007669"/>
    <property type="project" value="TreeGrafter"/>
</dbReference>
<protein>
    <recommendedName>
        <fullName evidence="2">Amidohydrolase-related domain-containing protein</fullName>
    </recommendedName>
</protein>
<dbReference type="Gene3D" id="3.20.20.140">
    <property type="entry name" value="Metal-dependent hydrolases"/>
    <property type="match status" value="1"/>
</dbReference>
<dbReference type="GO" id="GO:0019748">
    <property type="term" value="P:secondary metabolic process"/>
    <property type="evidence" value="ECO:0007669"/>
    <property type="project" value="TreeGrafter"/>
</dbReference>
<keyword evidence="1" id="KW-0456">Lyase</keyword>